<organism evidence="9">
    <name type="scientific">freshwater metagenome</name>
    <dbReference type="NCBI Taxonomy" id="449393"/>
    <lineage>
        <taxon>unclassified sequences</taxon>
        <taxon>metagenomes</taxon>
        <taxon>ecological metagenomes</taxon>
    </lineage>
</organism>
<dbReference type="Pfam" id="PF01467">
    <property type="entry name" value="CTP_transf_like"/>
    <property type="match status" value="1"/>
</dbReference>
<dbReference type="GO" id="GO:0070566">
    <property type="term" value="F:adenylyltransferase activity"/>
    <property type="evidence" value="ECO:0007669"/>
    <property type="project" value="UniProtKB-ARBA"/>
</dbReference>
<evidence type="ECO:0000256" key="6">
    <source>
        <dbReference type="ARBA" id="ARBA00022840"/>
    </source>
</evidence>
<feature type="domain" description="Cytidyltransferase-like" evidence="8">
    <location>
        <begin position="6"/>
        <end position="172"/>
    </location>
</feature>
<dbReference type="GO" id="GO:0005524">
    <property type="term" value="F:ATP binding"/>
    <property type="evidence" value="ECO:0007669"/>
    <property type="project" value="UniProtKB-KW"/>
</dbReference>
<accession>A0A6J5Z3D8</accession>
<evidence type="ECO:0000256" key="4">
    <source>
        <dbReference type="ARBA" id="ARBA00022695"/>
    </source>
</evidence>
<dbReference type="PANTHER" id="PTHR39321">
    <property type="entry name" value="NICOTINATE-NUCLEOTIDE ADENYLYLTRANSFERASE-RELATED"/>
    <property type="match status" value="1"/>
</dbReference>
<keyword evidence="5" id="KW-0547">Nucleotide-binding</keyword>
<keyword evidence="3" id="KW-0808">Transferase</keyword>
<evidence type="ECO:0000313" key="9">
    <source>
        <dbReference type="EMBL" id="CAB4334800.1"/>
    </source>
</evidence>
<keyword evidence="7" id="KW-0520">NAD</keyword>
<dbReference type="InterPro" id="IPR014729">
    <property type="entry name" value="Rossmann-like_a/b/a_fold"/>
</dbReference>
<dbReference type="UniPathway" id="UPA00253"/>
<keyword evidence="6" id="KW-0067">ATP-binding</keyword>
<dbReference type="SUPFAM" id="SSF52374">
    <property type="entry name" value="Nucleotidylyl transferase"/>
    <property type="match status" value="1"/>
</dbReference>
<dbReference type="EMBL" id="CAESAN010000004">
    <property type="protein sequence ID" value="CAB4334800.1"/>
    <property type="molecule type" value="Genomic_DNA"/>
</dbReference>
<dbReference type="CDD" id="cd02165">
    <property type="entry name" value="NMNAT"/>
    <property type="match status" value="1"/>
</dbReference>
<dbReference type="Gene3D" id="3.40.50.620">
    <property type="entry name" value="HUPs"/>
    <property type="match status" value="1"/>
</dbReference>
<dbReference type="NCBIfam" id="NF000840">
    <property type="entry name" value="PRK00071.1-3"/>
    <property type="match status" value="1"/>
</dbReference>
<evidence type="ECO:0000256" key="1">
    <source>
        <dbReference type="ARBA" id="ARBA00004790"/>
    </source>
</evidence>
<dbReference type="AlphaFoldDB" id="A0A6J5Z3D8"/>
<sequence length="198" mass="21594">MSRVGLFGGSFNPPHLGHLICAQEAGEQLQLDRVVLVPLHTPTHRDLPGDPGPAARLALCEAAVNGNSLLDVSAIEVERSGDSFTIDTLRSWREMNPDDELTLILGHDAASGFGSWREPAEVLDHCRLAVVSREGESEQSVAEQIRAEFERAEIVTVTMPRVDISSSAIRERIGNGLPARYFVAPAVDALIESEGWYR</sequence>
<dbReference type="PANTHER" id="PTHR39321:SF3">
    <property type="entry name" value="PHOSPHOPANTETHEINE ADENYLYLTRANSFERASE"/>
    <property type="match status" value="1"/>
</dbReference>
<evidence type="ECO:0000259" key="8">
    <source>
        <dbReference type="Pfam" id="PF01467"/>
    </source>
</evidence>
<dbReference type="InterPro" id="IPR005248">
    <property type="entry name" value="NadD/NMNAT"/>
</dbReference>
<reference evidence="9" key="1">
    <citation type="submission" date="2020-05" db="EMBL/GenBank/DDBJ databases">
        <authorList>
            <person name="Chiriac C."/>
            <person name="Salcher M."/>
            <person name="Ghai R."/>
            <person name="Kavagutti S V."/>
        </authorList>
    </citation>
    <scope>NUCLEOTIDE SEQUENCE</scope>
</reference>
<protein>
    <submittedName>
        <fullName evidence="9">Unannotated protein</fullName>
    </submittedName>
</protein>
<dbReference type="HAMAP" id="MF_00244">
    <property type="entry name" value="NaMN_adenylyltr"/>
    <property type="match status" value="1"/>
</dbReference>
<dbReference type="InterPro" id="IPR004821">
    <property type="entry name" value="Cyt_trans-like"/>
</dbReference>
<evidence type="ECO:0000256" key="3">
    <source>
        <dbReference type="ARBA" id="ARBA00022679"/>
    </source>
</evidence>
<evidence type="ECO:0000256" key="7">
    <source>
        <dbReference type="ARBA" id="ARBA00023027"/>
    </source>
</evidence>
<keyword evidence="4" id="KW-0548">Nucleotidyltransferase</keyword>
<keyword evidence="2" id="KW-0662">Pyridine nucleotide biosynthesis</keyword>
<evidence type="ECO:0000256" key="2">
    <source>
        <dbReference type="ARBA" id="ARBA00022642"/>
    </source>
</evidence>
<dbReference type="GO" id="GO:0009435">
    <property type="term" value="P:NAD+ biosynthetic process"/>
    <property type="evidence" value="ECO:0007669"/>
    <property type="project" value="UniProtKB-UniPathway"/>
</dbReference>
<name>A0A6J5Z3D8_9ZZZZ</name>
<gene>
    <name evidence="9" type="ORF">UFOPK3547_00093</name>
</gene>
<evidence type="ECO:0000256" key="5">
    <source>
        <dbReference type="ARBA" id="ARBA00022741"/>
    </source>
</evidence>
<proteinExistence type="inferred from homology"/>
<comment type="pathway">
    <text evidence="1">Cofactor biosynthesis; NAD(+) biosynthesis.</text>
</comment>
<dbReference type="NCBIfam" id="TIGR00482">
    <property type="entry name" value="nicotinate (nicotinamide) nucleotide adenylyltransferase"/>
    <property type="match status" value="1"/>
</dbReference>